<accession>A0A6C0EVD1</accession>
<dbReference type="Pfam" id="PF02991">
    <property type="entry name" value="ATG8"/>
    <property type="match status" value="1"/>
</dbReference>
<sequence>MPSTYKKNTPLDERKQKSAKMLSMYPNRIPVIVEMSTSSASYTSYQSAEHKIKYLVPYDICMGQFIKIIRDKLKMQSTTALFFFVNNKLFPIISVIGDIYKEHCDEDGFLYIEFCEESTFGSSH</sequence>
<reference evidence="4" key="1">
    <citation type="journal article" date="2020" name="Nature">
        <title>Giant virus diversity and host interactions through global metagenomics.</title>
        <authorList>
            <person name="Schulz F."/>
            <person name="Roux S."/>
            <person name="Paez-Espino D."/>
            <person name="Jungbluth S."/>
            <person name="Walsh D.A."/>
            <person name="Denef V.J."/>
            <person name="McMahon K.D."/>
            <person name="Konstantinidis K.T."/>
            <person name="Eloe-Fadrosh E.A."/>
            <person name="Kyrpides N.C."/>
            <person name="Woyke T."/>
        </authorList>
    </citation>
    <scope>NUCLEOTIDE SEQUENCE</scope>
    <source>
        <strain evidence="4">GVMAG-M-3300009161-34</strain>
    </source>
</reference>
<evidence type="ECO:0000256" key="2">
    <source>
        <dbReference type="ARBA" id="ARBA00023136"/>
    </source>
</evidence>
<evidence type="ECO:0000256" key="3">
    <source>
        <dbReference type="ARBA" id="ARBA00023288"/>
    </source>
</evidence>
<dbReference type="EMBL" id="MN738957">
    <property type="protein sequence ID" value="QHT33047.1"/>
    <property type="molecule type" value="Genomic_DNA"/>
</dbReference>
<name>A0A6C0EVD1_9ZZZZ</name>
<comment type="subcellular location">
    <subcellularLocation>
        <location evidence="1">Membrane</location>
    </subcellularLocation>
</comment>
<dbReference type="SUPFAM" id="SSF54236">
    <property type="entry name" value="Ubiquitin-like"/>
    <property type="match status" value="1"/>
</dbReference>
<dbReference type="InterPro" id="IPR004241">
    <property type="entry name" value="Atg8-like"/>
</dbReference>
<dbReference type="PANTHER" id="PTHR10969">
    <property type="entry name" value="MICROTUBULE-ASSOCIATED PROTEINS 1A/1B LIGHT CHAIN 3-RELATED"/>
    <property type="match status" value="1"/>
</dbReference>
<evidence type="ECO:0000256" key="1">
    <source>
        <dbReference type="ARBA" id="ARBA00004370"/>
    </source>
</evidence>
<protein>
    <recommendedName>
        <fullName evidence="5">Autophagy-related protein</fullName>
    </recommendedName>
</protein>
<dbReference type="AlphaFoldDB" id="A0A6C0EVD1"/>
<dbReference type="GO" id="GO:0016020">
    <property type="term" value="C:membrane"/>
    <property type="evidence" value="ECO:0007669"/>
    <property type="project" value="UniProtKB-SubCell"/>
</dbReference>
<organism evidence="4">
    <name type="scientific">viral metagenome</name>
    <dbReference type="NCBI Taxonomy" id="1070528"/>
    <lineage>
        <taxon>unclassified sequences</taxon>
        <taxon>metagenomes</taxon>
        <taxon>organismal metagenomes</taxon>
    </lineage>
</organism>
<keyword evidence="3" id="KW-0449">Lipoprotein</keyword>
<dbReference type="InterPro" id="IPR029071">
    <property type="entry name" value="Ubiquitin-like_domsf"/>
</dbReference>
<evidence type="ECO:0000313" key="4">
    <source>
        <dbReference type="EMBL" id="QHT33047.1"/>
    </source>
</evidence>
<dbReference type="Gene3D" id="3.10.20.90">
    <property type="entry name" value="Phosphatidylinositol 3-kinase Catalytic Subunit, Chain A, domain 1"/>
    <property type="match status" value="1"/>
</dbReference>
<evidence type="ECO:0008006" key="5">
    <source>
        <dbReference type="Google" id="ProtNLM"/>
    </source>
</evidence>
<proteinExistence type="predicted"/>
<keyword evidence="2" id="KW-0472">Membrane</keyword>